<dbReference type="Proteomes" id="UP001168107">
    <property type="component" value="Unassembled WGS sequence"/>
</dbReference>
<proteinExistence type="predicted"/>
<accession>A0ABT7Q371</accession>
<evidence type="ECO:0000313" key="3">
    <source>
        <dbReference type="Proteomes" id="UP001168107"/>
    </source>
</evidence>
<name>A0ABT7Q371_9GAMM</name>
<dbReference type="RefSeq" id="WP_290019336.1">
    <property type="nucleotide sequence ID" value="NZ_JAOPLL010000012.1"/>
</dbReference>
<evidence type="ECO:0000313" key="2">
    <source>
        <dbReference type="EMBL" id="MDM5073588.1"/>
    </source>
</evidence>
<feature type="signal peptide" evidence="1">
    <location>
        <begin position="1"/>
        <end position="22"/>
    </location>
</feature>
<feature type="chain" id="PRO_5047138374" evidence="1">
    <location>
        <begin position="23"/>
        <end position="543"/>
    </location>
</feature>
<gene>
    <name evidence="2" type="ORF">OB935_17335</name>
</gene>
<organism evidence="2 3">
    <name type="scientific">Aeromonas bestiarum</name>
    <dbReference type="NCBI Taxonomy" id="105751"/>
    <lineage>
        <taxon>Bacteria</taxon>
        <taxon>Pseudomonadati</taxon>
        <taxon>Pseudomonadota</taxon>
        <taxon>Gammaproteobacteria</taxon>
        <taxon>Aeromonadales</taxon>
        <taxon>Aeromonadaceae</taxon>
        <taxon>Aeromonas</taxon>
    </lineage>
</organism>
<keyword evidence="3" id="KW-1185">Reference proteome</keyword>
<sequence length="543" mass="60389">MKLHKTLLASLCLAFVSGDGMAALIKTDYGESPITPYMFVDNREDNNMFVAPTQVLDPRLTGANAWTHRPGPGGQTSLAYADNGHNNAVTGWYLDMWEKGPIVGPYSNQRCLWDYANCDNSVSEPFDKPAVVDNEGFYGLMKPATGWAHGKLSPSFFNYLRNEPLGSVLTRVMNTCATNVYYNAAAGERCVDVNHTLGTTYWFIKKVNHKKVAHLTFSRTDALSEVMVDSNGSPIVIPGSQGCENYISAGVSGLLCRFLDYDLQIGDTTLPTLTMYVNITDARLNNATTITDLKMTTDMTAWTNRDARLGLINLKDKKSIYLFMSDNFFKQLVQLGLTDKLTRDLIKFNFYNALAPESGYYDFNGTTELIVKPRQHSVSILSSDGVANPYREGKVGSDILRFPYNIADSGPSSASALEVRVTQNDGKPYQGYCTFYPSGQINDEVAVPVPTKLVFNSGLHGTQYQHPIRCDNTAVDIRELGIKDSQPQIDWNDPVNGRGVTRFYTLNLEFDLRDPIVRQTIRDEPWEGTAHQSGTISVKGIWR</sequence>
<protein>
    <submittedName>
        <fullName evidence="2">Uncharacterized protein</fullName>
    </submittedName>
</protein>
<evidence type="ECO:0000256" key="1">
    <source>
        <dbReference type="SAM" id="SignalP"/>
    </source>
</evidence>
<keyword evidence="1" id="KW-0732">Signal</keyword>
<dbReference type="EMBL" id="JAOPLL010000012">
    <property type="protein sequence ID" value="MDM5073588.1"/>
    <property type="molecule type" value="Genomic_DNA"/>
</dbReference>
<comment type="caution">
    <text evidence="2">The sequence shown here is derived from an EMBL/GenBank/DDBJ whole genome shotgun (WGS) entry which is preliminary data.</text>
</comment>
<reference evidence="2" key="1">
    <citation type="submission" date="2024-05" db="EMBL/GenBank/DDBJ databases">
        <title>WGS of Aeromonas isolates.</title>
        <authorList>
            <person name="Lee H."/>
        </authorList>
    </citation>
    <scope>NUCLEOTIDE SEQUENCE</scope>
    <source>
        <strain evidence="2">SU58-3</strain>
    </source>
</reference>